<dbReference type="PANTHER" id="PTHR39299:SF1">
    <property type="entry name" value="TRANSMEMBRANE PROTEIN"/>
    <property type="match status" value="1"/>
</dbReference>
<evidence type="ECO:0000313" key="4">
    <source>
        <dbReference type="Proteomes" id="UP001150062"/>
    </source>
</evidence>
<reference evidence="3" key="1">
    <citation type="submission" date="2022-08" db="EMBL/GenBank/DDBJ databases">
        <title>Novel sulfate-reducing endosymbionts in the free-living metamonad Anaeramoeba.</title>
        <authorList>
            <person name="Jerlstrom-Hultqvist J."/>
            <person name="Cepicka I."/>
            <person name="Gallot-Lavallee L."/>
            <person name="Salas-Leiva D."/>
            <person name="Curtis B.A."/>
            <person name="Zahonova K."/>
            <person name="Pipaliya S."/>
            <person name="Dacks J."/>
            <person name="Roger A.J."/>
        </authorList>
    </citation>
    <scope>NUCLEOTIDE SEQUENCE</scope>
    <source>
        <strain evidence="3">Schooner1</strain>
    </source>
</reference>
<feature type="compositionally biased region" description="Acidic residues" evidence="1">
    <location>
        <begin position="589"/>
        <end position="598"/>
    </location>
</feature>
<evidence type="ECO:0000256" key="2">
    <source>
        <dbReference type="SAM" id="Phobius"/>
    </source>
</evidence>
<dbReference type="Gene3D" id="2.40.160.10">
    <property type="entry name" value="Porin"/>
    <property type="match status" value="1"/>
</dbReference>
<organism evidence="3 4">
    <name type="scientific">Anaeramoeba flamelloides</name>
    <dbReference type="NCBI Taxonomy" id="1746091"/>
    <lineage>
        <taxon>Eukaryota</taxon>
        <taxon>Metamonada</taxon>
        <taxon>Anaeramoebidae</taxon>
        <taxon>Anaeramoeba</taxon>
    </lineage>
</organism>
<keyword evidence="2" id="KW-1133">Transmembrane helix</keyword>
<feature type="transmembrane region" description="Helical" evidence="2">
    <location>
        <begin position="419"/>
        <end position="447"/>
    </location>
</feature>
<evidence type="ECO:0000313" key="3">
    <source>
        <dbReference type="EMBL" id="KAJ6255629.1"/>
    </source>
</evidence>
<feature type="transmembrane region" description="Helical" evidence="2">
    <location>
        <begin position="518"/>
        <end position="539"/>
    </location>
</feature>
<dbReference type="Proteomes" id="UP001150062">
    <property type="component" value="Unassembled WGS sequence"/>
</dbReference>
<feature type="compositionally biased region" description="Low complexity" evidence="1">
    <location>
        <begin position="601"/>
        <end position="613"/>
    </location>
</feature>
<comment type="caution">
    <text evidence="3">The sequence shown here is derived from an EMBL/GenBank/DDBJ whole genome shotgun (WGS) entry which is preliminary data.</text>
</comment>
<keyword evidence="4" id="KW-1185">Reference proteome</keyword>
<dbReference type="PANTHER" id="PTHR39299">
    <property type="entry name" value="TRANSMEMBRANE PROTEIN"/>
    <property type="match status" value="1"/>
</dbReference>
<feature type="transmembrane region" description="Helical" evidence="2">
    <location>
        <begin position="377"/>
        <end position="398"/>
    </location>
</feature>
<sequence length="613" mass="70033">MKFRFNRFHKNKDNQLNNAQFYHKLNSETRNLFSGFHYKNTFSIETKTENGLTLNSTNSLTKENSEWKLGSKLLARYNYNDLVSFNGVLTATNQLMVNIVTKGLVHQNNRSGIILKNKPNQAVCWSTYKNNFLTLAGTCIFPTLNLNFSTTTKYKNFSFGVNGNVNPNNFKNPNFNTTFRYLPNKNLILSLGVNNFGKQFNGSIYSILHPKLHLGLHTINYFLKESTKNDNFSFGFRSQLNNKTEIKGMIEKAGNLSLFFGTDFLKKTNVSLTTSCNLKSKKRLNEFKMFLESIILIITQLVGVTNYSQKREIVSKNTLIFYTILFALSVAFGFFFAVRIVISRNMYQYVTFTICTILLTGYAIYEIATLYSNPRIIVLFCVIIVFDVIYLFLLNRMLTSFRFAFFSIAGGSHLMKSLYRIWSIIVSQMQLDVMVNVVLLCALAFYSSKISDAYLWINLLVVVLDIASIVIGYIGIKREHKNMTKFFLIIVFLQPIYDIVKTILIWTEEKQDTTIPLTIMICFGIIIRTILIIFGIKAYKNFGKGLKYRLSSEYVSSGWFTTTQSGRVQDGLLDQNTESENGRKADSNSELDDEDTESDGSKSSTSSSIQTSD</sequence>
<evidence type="ECO:0000256" key="1">
    <source>
        <dbReference type="SAM" id="MobiDB-lite"/>
    </source>
</evidence>
<gene>
    <name evidence="3" type="ORF">M0813_11189</name>
</gene>
<dbReference type="EMBL" id="JAOAOG010000003">
    <property type="protein sequence ID" value="KAJ6255629.1"/>
    <property type="molecule type" value="Genomic_DNA"/>
</dbReference>
<feature type="transmembrane region" description="Helical" evidence="2">
    <location>
        <begin position="319"/>
        <end position="342"/>
    </location>
</feature>
<dbReference type="InterPro" id="IPR023614">
    <property type="entry name" value="Porin_dom_sf"/>
</dbReference>
<keyword evidence="2" id="KW-0812">Transmembrane</keyword>
<feature type="transmembrane region" description="Helical" evidence="2">
    <location>
        <begin position="349"/>
        <end position="371"/>
    </location>
</feature>
<evidence type="ECO:0008006" key="5">
    <source>
        <dbReference type="Google" id="ProtNLM"/>
    </source>
</evidence>
<protein>
    <recommendedName>
        <fullName evidence="5">Integral membrane protein</fullName>
    </recommendedName>
</protein>
<name>A0ABQ8ZG09_9EUKA</name>
<feature type="transmembrane region" description="Helical" evidence="2">
    <location>
        <begin position="486"/>
        <end position="506"/>
    </location>
</feature>
<keyword evidence="2" id="KW-0472">Membrane</keyword>
<accession>A0ABQ8ZG09</accession>
<dbReference type="InterPro" id="IPR027246">
    <property type="entry name" value="Porin_Euk/Tom40"/>
</dbReference>
<feature type="region of interest" description="Disordered" evidence="1">
    <location>
        <begin position="572"/>
        <end position="613"/>
    </location>
</feature>
<dbReference type="Pfam" id="PF01459">
    <property type="entry name" value="Porin_3"/>
    <property type="match status" value="1"/>
</dbReference>
<proteinExistence type="predicted"/>
<feature type="transmembrane region" description="Helical" evidence="2">
    <location>
        <begin position="453"/>
        <end position="474"/>
    </location>
</feature>